<name>A0A7X1NB20_9BURK</name>
<evidence type="ECO:0000256" key="1">
    <source>
        <dbReference type="SAM" id="Phobius"/>
    </source>
</evidence>
<protein>
    <submittedName>
        <fullName evidence="2">DUF2970 domain-containing protein</fullName>
    </submittedName>
</protein>
<feature type="transmembrane region" description="Helical" evidence="1">
    <location>
        <begin position="32"/>
        <end position="58"/>
    </location>
</feature>
<gene>
    <name evidence="2" type="ORF">GCT13_15420</name>
</gene>
<evidence type="ECO:0000313" key="2">
    <source>
        <dbReference type="EMBL" id="MPW18263.1"/>
    </source>
</evidence>
<dbReference type="RefSeq" id="WP_152759490.1">
    <property type="nucleotide sequence ID" value="NZ_WHNP01000012.1"/>
</dbReference>
<comment type="caution">
    <text evidence="2">The sequence shown here is derived from an EMBL/GenBank/DDBJ whole genome shotgun (WGS) entry which is preliminary data.</text>
</comment>
<accession>A0A7X1NB20</accession>
<dbReference type="AlphaFoldDB" id="A0A7X1NB20"/>
<keyword evidence="3" id="KW-1185">Reference proteome</keyword>
<keyword evidence="1" id="KW-1133">Transmembrane helix</keyword>
<sequence>MEILKLIRIVLWSFFGVRKSASHEADFANVNIVLLPFVAVVLAACIGGTIFTVVHLVAHATRTLQGF</sequence>
<proteinExistence type="predicted"/>
<keyword evidence="1" id="KW-0472">Membrane</keyword>
<dbReference type="Pfam" id="PF11174">
    <property type="entry name" value="DUF2970"/>
    <property type="match status" value="1"/>
</dbReference>
<keyword evidence="1" id="KW-0812">Transmembrane</keyword>
<dbReference type="Proteomes" id="UP000484381">
    <property type="component" value="Unassembled WGS sequence"/>
</dbReference>
<reference evidence="2 3" key="1">
    <citation type="submission" date="2019-10" db="EMBL/GenBank/DDBJ databases">
        <title>Paraburkholderia sp. isolated from nodules of Mimosa pudica from Brazilian Atlantic Forest soils.</title>
        <authorList>
            <person name="Paulitsch F."/>
            <person name="Hungria M."/>
            <person name="Dall'Agnol R."/>
        </authorList>
    </citation>
    <scope>NUCLEOTIDE SEQUENCE [LARGE SCALE GENOMIC DNA]</scope>
    <source>
        <strain evidence="2 3">CNPSo 3157</strain>
    </source>
</reference>
<organism evidence="2 3">
    <name type="scientific">Paraburkholderia franconis</name>
    <dbReference type="NCBI Taxonomy" id="2654983"/>
    <lineage>
        <taxon>Bacteria</taxon>
        <taxon>Pseudomonadati</taxon>
        <taxon>Pseudomonadota</taxon>
        <taxon>Betaproteobacteria</taxon>
        <taxon>Burkholderiales</taxon>
        <taxon>Burkholderiaceae</taxon>
        <taxon>Paraburkholderia</taxon>
    </lineage>
</organism>
<evidence type="ECO:0000313" key="3">
    <source>
        <dbReference type="Proteomes" id="UP000484381"/>
    </source>
</evidence>
<dbReference type="InterPro" id="IPR021344">
    <property type="entry name" value="DUF2970"/>
</dbReference>
<dbReference type="EMBL" id="WHNP01000012">
    <property type="protein sequence ID" value="MPW18263.1"/>
    <property type="molecule type" value="Genomic_DNA"/>
</dbReference>